<dbReference type="AlphaFoldDB" id="A0A9X0XIG7"/>
<proteinExistence type="predicted"/>
<sequence length="295" mass="31325">MRRLLLTRPAEQCPPWLHALQSAGLPAEALPLLAVGPLDDRRALHAAWTRLADWTLLVFVSPNAVRHFFDARAPDQPWPAGTLAAAPGPGSAAALREAGVPAAQVVEPRPDAARFDTESLWQVLRERHAGWVGQPVLILRGLEDAAPETEGRARAPDLPGAQAGVGREWLGATLEAAGARVETLACYRRGPPPADAALQARLQALREAAAETVWLFSSAEALDHLARLESTLPPAAGDWRATSLALCTHARIAARAHAAGFGRVEALAPQPAAVIDWWQREGRKAVSGGPSQGEG</sequence>
<organism evidence="2 3">
    <name type="scientific">Aquariibacter lacus</name>
    <dbReference type="NCBI Taxonomy" id="2801332"/>
    <lineage>
        <taxon>Bacteria</taxon>
        <taxon>Pseudomonadati</taxon>
        <taxon>Pseudomonadota</taxon>
        <taxon>Betaproteobacteria</taxon>
        <taxon>Burkholderiales</taxon>
        <taxon>Sphaerotilaceae</taxon>
        <taxon>Aquariibacter</taxon>
    </lineage>
</organism>
<feature type="domain" description="Tetrapyrrole biosynthesis uroporphyrinogen III synthase" evidence="1">
    <location>
        <begin position="19"/>
        <end position="142"/>
    </location>
</feature>
<reference evidence="2 3" key="1">
    <citation type="submission" date="2021-01" db="EMBL/GenBank/DDBJ databases">
        <title>Piscinibacter sp. Jin2 Genome sequencing and assembly.</title>
        <authorList>
            <person name="Kim I."/>
        </authorList>
    </citation>
    <scope>NUCLEOTIDE SEQUENCE [LARGE SCALE GENOMIC DNA]</scope>
    <source>
        <strain evidence="2 3">Jin2</strain>
    </source>
</reference>
<dbReference type="InterPro" id="IPR036108">
    <property type="entry name" value="4pyrrol_syn_uPrphyn_synt_sf"/>
</dbReference>
<name>A0A9X0XIG7_9BURK</name>
<dbReference type="GO" id="GO:0033014">
    <property type="term" value="P:tetrapyrrole biosynthetic process"/>
    <property type="evidence" value="ECO:0007669"/>
    <property type="project" value="InterPro"/>
</dbReference>
<evidence type="ECO:0000313" key="3">
    <source>
        <dbReference type="Proteomes" id="UP000643207"/>
    </source>
</evidence>
<keyword evidence="3" id="KW-1185">Reference proteome</keyword>
<dbReference type="CDD" id="cd06578">
    <property type="entry name" value="HemD"/>
    <property type="match status" value="1"/>
</dbReference>
<gene>
    <name evidence="2" type="ORF">JI742_11795</name>
</gene>
<comment type="caution">
    <text evidence="2">The sequence shown here is derived from an EMBL/GenBank/DDBJ whole genome shotgun (WGS) entry which is preliminary data.</text>
</comment>
<dbReference type="InterPro" id="IPR003754">
    <property type="entry name" value="4pyrrol_synth_uPrphyn_synth"/>
</dbReference>
<dbReference type="EMBL" id="JAERRA010000002">
    <property type="protein sequence ID" value="MBL0720568.1"/>
    <property type="molecule type" value="Genomic_DNA"/>
</dbReference>
<protein>
    <submittedName>
        <fullName evidence="2">Uroporphyrinogen-III synthase</fullName>
    </submittedName>
</protein>
<accession>A0A9X0XIG7</accession>
<dbReference type="SUPFAM" id="SSF69618">
    <property type="entry name" value="HemD-like"/>
    <property type="match status" value="1"/>
</dbReference>
<dbReference type="Gene3D" id="3.40.50.10090">
    <property type="match status" value="2"/>
</dbReference>
<feature type="domain" description="Tetrapyrrole biosynthesis uroporphyrinogen III synthase" evidence="1">
    <location>
        <begin position="163"/>
        <end position="274"/>
    </location>
</feature>
<dbReference type="Proteomes" id="UP000643207">
    <property type="component" value="Unassembled WGS sequence"/>
</dbReference>
<dbReference type="GO" id="GO:0004852">
    <property type="term" value="F:uroporphyrinogen-III synthase activity"/>
    <property type="evidence" value="ECO:0007669"/>
    <property type="project" value="InterPro"/>
</dbReference>
<evidence type="ECO:0000259" key="1">
    <source>
        <dbReference type="Pfam" id="PF02602"/>
    </source>
</evidence>
<dbReference type="Pfam" id="PF02602">
    <property type="entry name" value="HEM4"/>
    <property type="match status" value="2"/>
</dbReference>
<evidence type="ECO:0000313" key="2">
    <source>
        <dbReference type="EMBL" id="MBL0720568.1"/>
    </source>
</evidence>